<accession>A0A291G8R3</accession>
<keyword evidence="4" id="KW-1185">Reference proteome</keyword>
<dbReference type="PROSITE" id="PS51724">
    <property type="entry name" value="SPOR"/>
    <property type="match status" value="1"/>
</dbReference>
<feature type="region of interest" description="Disordered" evidence="1">
    <location>
        <begin position="1"/>
        <end position="50"/>
    </location>
</feature>
<dbReference type="Proteomes" id="UP000217935">
    <property type="component" value="Chromosome"/>
</dbReference>
<reference evidence="3 4" key="1">
    <citation type="submission" date="2017-06" db="EMBL/GenBank/DDBJ databases">
        <title>Celeribacter sp. TSPH2 complete genome sequence.</title>
        <authorList>
            <person name="Woo J.-H."/>
            <person name="Kim H.-S."/>
        </authorList>
    </citation>
    <scope>NUCLEOTIDE SEQUENCE [LARGE SCALE GENOMIC DNA]</scope>
    <source>
        <strain evidence="3 4">TSPH2</strain>
    </source>
</reference>
<feature type="domain" description="SPOR" evidence="2">
    <location>
        <begin position="314"/>
        <end position="399"/>
    </location>
</feature>
<proteinExistence type="predicted"/>
<dbReference type="InterPro" id="IPR007730">
    <property type="entry name" value="SPOR-like_dom"/>
</dbReference>
<evidence type="ECO:0000313" key="4">
    <source>
        <dbReference type="Proteomes" id="UP000217935"/>
    </source>
</evidence>
<sequence>MQDVSNGPRMGYGSPQADGYSSYDNHWQRAEPQVTRGTHNPGYGHPELRQRPDADRLFADGHVHFEQQSPRHTATGFQDPRASYEAGPAYVYDTTDMLSEEGAERPHLGPAQWGGAIVSLALILGLGIWGYKLMVRDVTGVPVIRAMEGAARILPDDPGGQLAMHQGLAVNSVTADGSAAPPADRYVLAPAAADLSEEDQPMADIRPVLSSYEPSTADYAVQPASAPLEEMAVEQDPQELEGVETVVAAEPELLEEAPVANARPVPLPKPRPVRLASLAAEQGGASLDGVAGDILAALGAAESVEMAREMAPEDVPEGSRLVQFGAYQSAEVARSEWERLTGRFTDLMDGKTRVIERAESGGKTFYRLRAYGFADASDANRFCAAMTSMNAACTPTVQR</sequence>
<evidence type="ECO:0000256" key="1">
    <source>
        <dbReference type="SAM" id="MobiDB-lite"/>
    </source>
</evidence>
<dbReference type="Gene3D" id="3.30.70.1070">
    <property type="entry name" value="Sporulation related repeat"/>
    <property type="match status" value="1"/>
</dbReference>
<organism evidence="3 4">
    <name type="scientific">Celeribacter ethanolicus</name>
    <dbReference type="NCBI Taxonomy" id="1758178"/>
    <lineage>
        <taxon>Bacteria</taxon>
        <taxon>Pseudomonadati</taxon>
        <taxon>Pseudomonadota</taxon>
        <taxon>Alphaproteobacteria</taxon>
        <taxon>Rhodobacterales</taxon>
        <taxon>Roseobacteraceae</taxon>
        <taxon>Celeribacter</taxon>
    </lineage>
</organism>
<protein>
    <recommendedName>
        <fullName evidence="2">SPOR domain-containing protein</fullName>
    </recommendedName>
</protein>
<dbReference type="RefSeq" id="WP_096804811.1">
    <property type="nucleotide sequence ID" value="NZ_CP022196.1"/>
</dbReference>
<dbReference type="GO" id="GO:0042834">
    <property type="term" value="F:peptidoglycan binding"/>
    <property type="evidence" value="ECO:0007669"/>
    <property type="project" value="InterPro"/>
</dbReference>
<gene>
    <name evidence="3" type="ORF">CEW89_02645</name>
</gene>
<dbReference type="InterPro" id="IPR036680">
    <property type="entry name" value="SPOR-like_sf"/>
</dbReference>
<name>A0A291G8R3_9RHOB</name>
<dbReference type="Pfam" id="PF05036">
    <property type="entry name" value="SPOR"/>
    <property type="match status" value="1"/>
</dbReference>
<dbReference type="EMBL" id="CP022196">
    <property type="protein sequence ID" value="ATG46561.1"/>
    <property type="molecule type" value="Genomic_DNA"/>
</dbReference>
<dbReference type="STRING" id="1758178.GCA_001550095_01626"/>
<evidence type="ECO:0000259" key="2">
    <source>
        <dbReference type="PROSITE" id="PS51724"/>
    </source>
</evidence>
<dbReference type="KEGG" id="ceh:CEW89_02645"/>
<dbReference type="OrthoDB" id="8479416at2"/>
<evidence type="ECO:0000313" key="3">
    <source>
        <dbReference type="EMBL" id="ATG46561.1"/>
    </source>
</evidence>
<dbReference type="AlphaFoldDB" id="A0A291G8R3"/>